<sequence>MDLLVGRQIQMMDRKNKAISRFFLTSFSKICIDEIIHDTIVLGSTDTFKYLVFVVDIDMPPIRPACLKMC</sequence>
<proteinExistence type="predicted"/>
<gene>
    <name evidence="1" type="ORF">MA16_Dca000375</name>
</gene>
<dbReference type="EMBL" id="KZ502442">
    <property type="protein sequence ID" value="PKU79031.1"/>
    <property type="molecule type" value="Genomic_DNA"/>
</dbReference>
<protein>
    <submittedName>
        <fullName evidence="1">Uncharacterized protein</fullName>
    </submittedName>
</protein>
<dbReference type="Proteomes" id="UP000233837">
    <property type="component" value="Unassembled WGS sequence"/>
</dbReference>
<reference evidence="1 2" key="2">
    <citation type="journal article" date="2017" name="Nature">
        <title>The Apostasia genome and the evolution of orchids.</title>
        <authorList>
            <person name="Zhang G.Q."/>
            <person name="Liu K.W."/>
            <person name="Li Z."/>
            <person name="Lohaus R."/>
            <person name="Hsiao Y.Y."/>
            <person name="Niu S.C."/>
            <person name="Wang J.Y."/>
            <person name="Lin Y.C."/>
            <person name="Xu Q."/>
            <person name="Chen L.J."/>
            <person name="Yoshida K."/>
            <person name="Fujiwara S."/>
            <person name="Wang Z.W."/>
            <person name="Zhang Y.Q."/>
            <person name="Mitsuda N."/>
            <person name="Wang M."/>
            <person name="Liu G.H."/>
            <person name="Pecoraro L."/>
            <person name="Huang H.X."/>
            <person name="Xiao X.J."/>
            <person name="Lin M."/>
            <person name="Wu X.Y."/>
            <person name="Wu W.L."/>
            <person name="Chen Y.Y."/>
            <person name="Chang S.B."/>
            <person name="Sakamoto S."/>
            <person name="Ohme-Takagi M."/>
            <person name="Yagi M."/>
            <person name="Zeng S.J."/>
            <person name="Shen C.Y."/>
            <person name="Yeh C.M."/>
            <person name="Luo Y.B."/>
            <person name="Tsai W.C."/>
            <person name="Van de Peer Y."/>
            <person name="Liu Z.J."/>
        </authorList>
    </citation>
    <scope>NUCLEOTIDE SEQUENCE [LARGE SCALE GENOMIC DNA]</scope>
    <source>
        <tissue evidence="1">The whole plant</tissue>
    </source>
</reference>
<accession>A0A2I0WTP9</accession>
<organism evidence="1 2">
    <name type="scientific">Dendrobium catenatum</name>
    <dbReference type="NCBI Taxonomy" id="906689"/>
    <lineage>
        <taxon>Eukaryota</taxon>
        <taxon>Viridiplantae</taxon>
        <taxon>Streptophyta</taxon>
        <taxon>Embryophyta</taxon>
        <taxon>Tracheophyta</taxon>
        <taxon>Spermatophyta</taxon>
        <taxon>Magnoliopsida</taxon>
        <taxon>Liliopsida</taxon>
        <taxon>Asparagales</taxon>
        <taxon>Orchidaceae</taxon>
        <taxon>Epidendroideae</taxon>
        <taxon>Malaxideae</taxon>
        <taxon>Dendrobiinae</taxon>
        <taxon>Dendrobium</taxon>
    </lineage>
</organism>
<evidence type="ECO:0000313" key="1">
    <source>
        <dbReference type="EMBL" id="PKU79031.1"/>
    </source>
</evidence>
<evidence type="ECO:0000313" key="2">
    <source>
        <dbReference type="Proteomes" id="UP000233837"/>
    </source>
</evidence>
<reference evidence="1 2" key="1">
    <citation type="journal article" date="2016" name="Sci. Rep.">
        <title>The Dendrobium catenatum Lindl. genome sequence provides insights into polysaccharide synthase, floral development and adaptive evolution.</title>
        <authorList>
            <person name="Zhang G.Q."/>
            <person name="Xu Q."/>
            <person name="Bian C."/>
            <person name="Tsai W.C."/>
            <person name="Yeh C.M."/>
            <person name="Liu K.W."/>
            <person name="Yoshida K."/>
            <person name="Zhang L.S."/>
            <person name="Chang S.B."/>
            <person name="Chen F."/>
            <person name="Shi Y."/>
            <person name="Su Y.Y."/>
            <person name="Zhang Y.Q."/>
            <person name="Chen L.J."/>
            <person name="Yin Y."/>
            <person name="Lin M."/>
            <person name="Huang H."/>
            <person name="Deng H."/>
            <person name="Wang Z.W."/>
            <person name="Zhu S.L."/>
            <person name="Zhao X."/>
            <person name="Deng C."/>
            <person name="Niu S.C."/>
            <person name="Huang J."/>
            <person name="Wang M."/>
            <person name="Liu G.H."/>
            <person name="Yang H.J."/>
            <person name="Xiao X.J."/>
            <person name="Hsiao Y.Y."/>
            <person name="Wu W.L."/>
            <person name="Chen Y.Y."/>
            <person name="Mitsuda N."/>
            <person name="Ohme-Takagi M."/>
            <person name="Luo Y.B."/>
            <person name="Van de Peer Y."/>
            <person name="Liu Z.J."/>
        </authorList>
    </citation>
    <scope>NUCLEOTIDE SEQUENCE [LARGE SCALE GENOMIC DNA]</scope>
    <source>
        <tissue evidence="1">The whole plant</tissue>
    </source>
</reference>
<dbReference type="AlphaFoldDB" id="A0A2I0WTP9"/>
<keyword evidence="2" id="KW-1185">Reference proteome</keyword>
<name>A0A2I0WTP9_9ASPA</name>